<reference evidence="2" key="1">
    <citation type="journal article" date="2019" name="Nat. Commun.">
        <title>The genome of broomcorn millet.</title>
        <authorList>
            <person name="Zou C."/>
            <person name="Miki D."/>
            <person name="Li D."/>
            <person name="Tang Q."/>
            <person name="Xiao L."/>
            <person name="Rajput S."/>
            <person name="Deng P."/>
            <person name="Jia W."/>
            <person name="Huang R."/>
            <person name="Zhang M."/>
            <person name="Sun Y."/>
            <person name="Hu J."/>
            <person name="Fu X."/>
            <person name="Schnable P.S."/>
            <person name="Li F."/>
            <person name="Zhang H."/>
            <person name="Feng B."/>
            <person name="Zhu X."/>
            <person name="Liu R."/>
            <person name="Schnable J.C."/>
            <person name="Zhu J.-K."/>
            <person name="Zhang H."/>
        </authorList>
    </citation>
    <scope>NUCLEOTIDE SEQUENCE [LARGE SCALE GENOMIC DNA]</scope>
</reference>
<proteinExistence type="predicted"/>
<evidence type="ECO:0000313" key="1">
    <source>
        <dbReference type="EMBL" id="RLN24131.1"/>
    </source>
</evidence>
<organism evidence="1 2">
    <name type="scientific">Panicum miliaceum</name>
    <name type="common">Proso millet</name>
    <name type="synonym">Broomcorn millet</name>
    <dbReference type="NCBI Taxonomy" id="4540"/>
    <lineage>
        <taxon>Eukaryota</taxon>
        <taxon>Viridiplantae</taxon>
        <taxon>Streptophyta</taxon>
        <taxon>Embryophyta</taxon>
        <taxon>Tracheophyta</taxon>
        <taxon>Spermatophyta</taxon>
        <taxon>Magnoliopsida</taxon>
        <taxon>Liliopsida</taxon>
        <taxon>Poales</taxon>
        <taxon>Poaceae</taxon>
        <taxon>PACMAD clade</taxon>
        <taxon>Panicoideae</taxon>
        <taxon>Panicodae</taxon>
        <taxon>Paniceae</taxon>
        <taxon>Panicinae</taxon>
        <taxon>Panicum</taxon>
        <taxon>Panicum sect. Panicum</taxon>
    </lineage>
</organism>
<accession>A0A3L6SNA3</accession>
<gene>
    <name evidence="1" type="ORF">C2845_PM07G07920</name>
</gene>
<dbReference type="Proteomes" id="UP000275267">
    <property type="component" value="Unassembled WGS sequence"/>
</dbReference>
<keyword evidence="2" id="KW-1185">Reference proteome</keyword>
<sequence>MVAAGEGSRACWRSGDLRGACAGAGVWSLCGCCWRGGGWRGLHRCRREASLWGPCLLRRGWRHSSALAVGPASPCALLGVRRHVLQPDVILFLLLWRERWWTMQVCMPQRRRGGTVKGGLCGGAPAASWWCCWWRPMWEHANGAEVVWLVVADHPFGMQGLQWCWWTRMAETRGGAVVVRRAGEAWWRPDEVGDITVKLLLVCCWHGYRVAHLWWSGEGQGESLVGDARGRRSLLGGDFFAPPRAAMFWILWVKASPILGPAMTAC</sequence>
<dbReference type="AlphaFoldDB" id="A0A3L6SNA3"/>
<evidence type="ECO:0000313" key="2">
    <source>
        <dbReference type="Proteomes" id="UP000275267"/>
    </source>
</evidence>
<dbReference type="EMBL" id="PQIB02000004">
    <property type="protein sequence ID" value="RLN24131.1"/>
    <property type="molecule type" value="Genomic_DNA"/>
</dbReference>
<name>A0A3L6SNA3_PANMI</name>
<protein>
    <submittedName>
        <fullName evidence="1">Uncharacterized protein</fullName>
    </submittedName>
</protein>
<comment type="caution">
    <text evidence="1">The sequence shown here is derived from an EMBL/GenBank/DDBJ whole genome shotgun (WGS) entry which is preliminary data.</text>
</comment>